<evidence type="ECO:0000313" key="1">
    <source>
        <dbReference type="EMBL" id="KAB1158360.1"/>
    </source>
</evidence>
<sequence length="64" mass="7334">MTNSILDLKGISLITKFDQKKVFGGNTDPNHFYDCHGAFTRCNLKHPKEFVAFDHCMAREGCRE</sequence>
<dbReference type="Proteomes" id="UP000467305">
    <property type="component" value="Unassembled WGS sequence"/>
</dbReference>
<name>A0A7J5ALJ9_9FLAO</name>
<proteinExistence type="predicted"/>
<dbReference type="OrthoDB" id="1163672at2"/>
<reference evidence="1 2" key="1">
    <citation type="submission" date="2019-09" db="EMBL/GenBank/DDBJ databases">
        <authorList>
            <person name="Cao W.R."/>
        </authorList>
    </citation>
    <scope>NUCLEOTIDE SEQUENCE [LARGE SCALE GENOMIC DNA]</scope>
    <source>
        <strain evidence="2">a4</strain>
    </source>
</reference>
<evidence type="ECO:0000313" key="2">
    <source>
        <dbReference type="Proteomes" id="UP000467305"/>
    </source>
</evidence>
<protein>
    <submittedName>
        <fullName evidence="1">Uncharacterized protein</fullName>
    </submittedName>
</protein>
<dbReference type="RefSeq" id="WP_150899784.1">
    <property type="nucleotide sequence ID" value="NZ_WAAU01000013.1"/>
</dbReference>
<dbReference type="EMBL" id="WAAU01000013">
    <property type="protein sequence ID" value="KAB1158360.1"/>
    <property type="molecule type" value="Genomic_DNA"/>
</dbReference>
<dbReference type="AlphaFoldDB" id="A0A7J5ALJ9"/>
<accession>A0A7J5ALJ9</accession>
<keyword evidence="2" id="KW-1185">Reference proteome</keyword>
<organism evidence="1 2">
    <name type="scientific">Tenacibaculum aiptasiae</name>
    <dbReference type="NCBI Taxonomy" id="426481"/>
    <lineage>
        <taxon>Bacteria</taxon>
        <taxon>Pseudomonadati</taxon>
        <taxon>Bacteroidota</taxon>
        <taxon>Flavobacteriia</taxon>
        <taxon>Flavobacteriales</taxon>
        <taxon>Flavobacteriaceae</taxon>
        <taxon>Tenacibaculum</taxon>
    </lineage>
</organism>
<gene>
    <name evidence="1" type="ORF">F7018_09275</name>
</gene>
<comment type="caution">
    <text evidence="1">The sequence shown here is derived from an EMBL/GenBank/DDBJ whole genome shotgun (WGS) entry which is preliminary data.</text>
</comment>